<comment type="caution">
    <text evidence="1">The sequence shown here is derived from an EMBL/GenBank/DDBJ whole genome shotgun (WGS) entry which is preliminary data.</text>
</comment>
<dbReference type="EMBL" id="JADAQX010000661">
    <property type="protein sequence ID" value="KAF8819633.1"/>
    <property type="molecule type" value="Genomic_DNA"/>
</dbReference>
<feature type="non-terminal residue" evidence="1">
    <location>
        <position position="361"/>
    </location>
</feature>
<dbReference type="InterPro" id="IPR011989">
    <property type="entry name" value="ARM-like"/>
</dbReference>
<reference evidence="1 2" key="1">
    <citation type="journal article" date="2020" name="bioRxiv">
        <title>Metabolic contributions of an alphaproteobacterial endosymbiont in the apicomplexan Cardiosporidium cionae.</title>
        <authorList>
            <person name="Hunter E.S."/>
            <person name="Paight C.J."/>
            <person name="Lane C.E."/>
        </authorList>
    </citation>
    <scope>NUCLEOTIDE SEQUENCE [LARGE SCALE GENOMIC DNA]</scope>
    <source>
        <strain evidence="1">ESH_2018</strain>
    </source>
</reference>
<dbReference type="SUPFAM" id="SSF48371">
    <property type="entry name" value="ARM repeat"/>
    <property type="match status" value="1"/>
</dbReference>
<protein>
    <submittedName>
        <fullName evidence="1">Merozoite organizing protein</fullName>
    </submittedName>
</protein>
<evidence type="ECO:0000313" key="2">
    <source>
        <dbReference type="Proteomes" id="UP000823046"/>
    </source>
</evidence>
<gene>
    <name evidence="1" type="primary">MOP</name>
    <name evidence="1" type="ORF">IE077_000735</name>
</gene>
<dbReference type="PANTHER" id="PTHR14418">
    <property type="entry name" value="CONDENSIN COMPLEX SUBUNIT 3-RELATED"/>
    <property type="match status" value="1"/>
</dbReference>
<sequence>MSGNRLKVHRKGLSSSHRADISEKQTTATLAPGDISRWSTHLGMLYSGLLDGRWTHDYARSSIVEIFTHTFPPSTLVSEWCFRHFQHIVTQFHNQKERILLKAVQFLYDCLISAKKCAISHGKENVNEGSPQPINIVWNRLLDEAFAKDRRHRIGICWVLKTITSFASKESFPISESVKQRMIAILGNLLNDHEQEVRRLCVAALIPFQLEESILYAFILCFNDESPAVRREVVLAIESSSIKSNAAFERLLMARSYDVCPTVRCAVMQKFRSLQGHVSTASKRRVLYNGLNDGNEVVRKACIRMLQLWVFEQLDEQEESVLSHGRGKLHKFIDTMLEVGAETEIVLEKVIEAYMESCTVR</sequence>
<proteinExistence type="predicted"/>
<keyword evidence="2" id="KW-1185">Reference proteome</keyword>
<accession>A0ABQ7J6P5</accession>
<dbReference type="PANTHER" id="PTHR14418:SF5">
    <property type="entry name" value="CONDENSIN COMPLEX SUBUNIT 3"/>
    <property type="match status" value="1"/>
</dbReference>
<dbReference type="InterPro" id="IPR027165">
    <property type="entry name" value="CND3"/>
</dbReference>
<name>A0ABQ7J6P5_9APIC</name>
<evidence type="ECO:0000313" key="1">
    <source>
        <dbReference type="EMBL" id="KAF8819633.1"/>
    </source>
</evidence>
<keyword evidence="1" id="KW-0477">Merozoite</keyword>
<organism evidence="1 2">
    <name type="scientific">Cardiosporidium cionae</name>
    <dbReference type="NCBI Taxonomy" id="476202"/>
    <lineage>
        <taxon>Eukaryota</taxon>
        <taxon>Sar</taxon>
        <taxon>Alveolata</taxon>
        <taxon>Apicomplexa</taxon>
        <taxon>Aconoidasida</taxon>
        <taxon>Nephromycida</taxon>
        <taxon>Cardiosporidium</taxon>
    </lineage>
</organism>
<dbReference type="Gene3D" id="1.25.10.10">
    <property type="entry name" value="Leucine-rich Repeat Variant"/>
    <property type="match status" value="1"/>
</dbReference>
<dbReference type="Proteomes" id="UP000823046">
    <property type="component" value="Unassembled WGS sequence"/>
</dbReference>
<dbReference type="InterPro" id="IPR016024">
    <property type="entry name" value="ARM-type_fold"/>
</dbReference>